<reference evidence="1 2" key="3">
    <citation type="journal article" date="1999" name="J. Mol. Biol.">
        <title>The switch from early to late transcription in phage GA-1: characterization of the regulatory protein p4G.</title>
        <authorList>
            <person name="Horcajadas J.A."/>
            <person name="Monsalve M."/>
            <person name="Rojo F."/>
            <person name="Salas M."/>
        </authorList>
    </citation>
    <scope>NUCLEOTIDE SEQUENCE [LARGE SCALE GENOMIC DNA]</scope>
</reference>
<protein>
    <submittedName>
        <fullName evidence="1">Uncharacterized protein</fullName>
    </submittedName>
</protein>
<evidence type="ECO:0000313" key="2">
    <source>
        <dbReference type="Proteomes" id="UP000002580"/>
    </source>
</evidence>
<sequence>MSELNEKEINIVERKEEMSRYRIKVKNTNLFVKYFTVDDSSITVRGLNLTSNKSFRYDKTELEGALIYLRGIGLDFIVEKEVQYSEIIVDLEFK</sequence>
<organismHost>
    <name type="scientific">Bacillus subtilis</name>
    <dbReference type="NCBI Taxonomy" id="1423"/>
</organismHost>
<organism evidence="1 2">
    <name type="scientific">Bacillus phage GA-1</name>
    <name type="common">Bacteriophage GA-1</name>
    <dbReference type="NCBI Taxonomy" id="2679898"/>
    <lineage>
        <taxon>Viruses</taxon>
        <taxon>Duplodnaviria</taxon>
        <taxon>Heunggongvirae</taxon>
        <taxon>Uroviricota</taxon>
        <taxon>Caudoviricetes</taxon>
        <taxon>Salasmaviridae</taxon>
        <taxon>Tatarstanvirinae</taxon>
        <taxon>Gaunavirus</taxon>
        <taxon>Gaunavirus GA1</taxon>
    </lineage>
</organism>
<reference evidence="1 2" key="1">
    <citation type="journal article" date="1996" name="J. Biol. Chem.">
        <title>Activation of replication origins in phi29-related phages requires the recognition of initiation proteins to specific nucleoprotein complexes.</title>
        <authorList>
            <person name="Freire R."/>
            <person name="Serrano M."/>
            <person name="Salas M."/>
            <person name="Hermoso J."/>
        </authorList>
    </citation>
    <scope>NUCLEOTIDE SEQUENCE [LARGE SCALE GENOMIC DNA]</scope>
</reference>
<dbReference type="RefSeq" id="NP_073682.1">
    <property type="nucleotide sequence ID" value="NC_002649.1"/>
</dbReference>
<evidence type="ECO:0000313" key="1">
    <source>
        <dbReference type="EMBL" id="CAC21521.1"/>
    </source>
</evidence>
<dbReference type="GeneID" id="919884"/>
<dbReference type="EMBL" id="X96987">
    <property type="protein sequence ID" value="CAC21521.1"/>
    <property type="molecule type" value="Genomic_DNA"/>
</dbReference>
<keyword evidence="2" id="KW-1185">Reference proteome</keyword>
<reference evidence="1 2" key="4">
    <citation type="journal article" date="2000" name="Nucleic Acids Res.">
        <title>Differential functional behavior of viral phi29, Nf and GA-1 SSB proteins.</title>
        <authorList>
            <person name="Gascon I."/>
            <person name="Lazaro J.M."/>
            <person name="Salas M."/>
        </authorList>
    </citation>
    <scope>NUCLEOTIDE SEQUENCE [LARGE SCALE GENOMIC DNA]</scope>
</reference>
<name>Q9FZX2_BPGA1</name>
<dbReference type="KEGG" id="vg:919884"/>
<accession>Q9FZX2</accession>
<dbReference type="Proteomes" id="UP000002580">
    <property type="component" value="Segment"/>
</dbReference>
<proteinExistence type="predicted"/>
<reference evidence="1 2" key="2">
    <citation type="journal article" date="1996" name="J. Mol. Biol.">
        <title>Functional characterization of the genes coding for the terminal protein and DNA polymerase from bacteriophage GA-1. Evidence for a sliding-back mechanism during protein-primed GA-1 DNA replication.</title>
        <authorList>
            <person name="Illana B."/>
            <person name="Blanco L."/>
            <person name="Salas M."/>
        </authorList>
    </citation>
    <scope>NUCLEOTIDE SEQUENCE [LARGE SCALE GENOMIC DNA]</scope>
</reference>